<accession>A0A2I1KQU6</accession>
<evidence type="ECO:0000313" key="2">
    <source>
        <dbReference type="EMBL" id="PKY97992.1"/>
    </source>
</evidence>
<dbReference type="InterPro" id="IPR019897">
    <property type="entry name" value="RidA_CS"/>
</dbReference>
<dbReference type="GO" id="GO:0019239">
    <property type="term" value="F:deaminase activity"/>
    <property type="evidence" value="ECO:0007669"/>
    <property type="project" value="TreeGrafter"/>
</dbReference>
<dbReference type="PANTHER" id="PTHR11803:SF39">
    <property type="entry name" value="2-IMINOBUTANOATE_2-IMINOPROPANOATE DEAMINASE"/>
    <property type="match status" value="1"/>
</dbReference>
<dbReference type="PANTHER" id="PTHR11803">
    <property type="entry name" value="2-IMINOBUTANOATE/2-IMINOPROPANOATE DEAMINASE RIDA"/>
    <property type="match status" value="1"/>
</dbReference>
<protein>
    <submittedName>
        <fullName evidence="2">RidA family protein</fullName>
    </submittedName>
</protein>
<gene>
    <name evidence="2" type="ORF">CYJ26_09845</name>
</gene>
<dbReference type="RefSeq" id="WP_006547752.1">
    <property type="nucleotide sequence ID" value="NZ_CP136961.1"/>
</dbReference>
<comment type="similarity">
    <text evidence="1">Belongs to the RutC family.</text>
</comment>
<dbReference type="AlphaFoldDB" id="A0A2I1KQU6"/>
<comment type="caution">
    <text evidence="2">The sequence shown here is derived from an EMBL/GenBank/DDBJ whole genome shotgun (WGS) entry which is preliminary data.</text>
</comment>
<evidence type="ECO:0000313" key="3">
    <source>
        <dbReference type="Proteomes" id="UP000234778"/>
    </source>
</evidence>
<dbReference type="Pfam" id="PF01042">
    <property type="entry name" value="Ribonuc_L-PSP"/>
    <property type="match status" value="1"/>
</dbReference>
<dbReference type="NCBIfam" id="TIGR00004">
    <property type="entry name" value="Rid family detoxifying hydrolase"/>
    <property type="match status" value="1"/>
</dbReference>
<dbReference type="GO" id="GO:0005829">
    <property type="term" value="C:cytosol"/>
    <property type="evidence" value="ECO:0007669"/>
    <property type="project" value="TreeGrafter"/>
</dbReference>
<dbReference type="FunFam" id="3.30.1330.40:FF:000001">
    <property type="entry name" value="L-PSP family endoribonuclease"/>
    <property type="match status" value="1"/>
</dbReference>
<dbReference type="InterPro" id="IPR006175">
    <property type="entry name" value="YjgF/YER057c/UK114"/>
</dbReference>
<proteinExistence type="inferred from homology"/>
<dbReference type="InterPro" id="IPR035959">
    <property type="entry name" value="RutC-like_sf"/>
</dbReference>
<reference evidence="2 3" key="1">
    <citation type="submission" date="2017-12" db="EMBL/GenBank/DDBJ databases">
        <title>Phylogenetic diversity of female urinary microbiome.</title>
        <authorList>
            <person name="Thomas-White K."/>
            <person name="Wolfe A.J."/>
        </authorList>
    </citation>
    <scope>NUCLEOTIDE SEQUENCE [LARGE SCALE GENOMIC DNA]</scope>
    <source>
        <strain evidence="2 3">UMB0319</strain>
    </source>
</reference>
<sequence length="132" mass="13365">MTATAISTPKAPAAVGPYSQAVSTGEGAGSTVYVSGQIPLDPATGTLVDGDIQAQAERVLTSVGEILAAAGLGYEHVVKTTVLLADINDFVPVNEVYSRFFTGPVLPARAAFQVAALPKGAGVEIEAVAVRP</sequence>
<dbReference type="EMBL" id="PKHA01000013">
    <property type="protein sequence ID" value="PKY97992.1"/>
    <property type="molecule type" value="Genomic_DNA"/>
</dbReference>
<dbReference type="CDD" id="cd00448">
    <property type="entry name" value="YjgF_YER057c_UK114_family"/>
    <property type="match status" value="1"/>
</dbReference>
<dbReference type="Proteomes" id="UP000234778">
    <property type="component" value="Unassembled WGS sequence"/>
</dbReference>
<dbReference type="Gene3D" id="3.30.1330.40">
    <property type="entry name" value="RutC-like"/>
    <property type="match status" value="1"/>
</dbReference>
<dbReference type="InterPro" id="IPR006056">
    <property type="entry name" value="RidA"/>
</dbReference>
<dbReference type="SUPFAM" id="SSF55298">
    <property type="entry name" value="YjgF-like"/>
    <property type="match status" value="1"/>
</dbReference>
<organism evidence="2 3">
    <name type="scientific">Actinomyces urogenitalis</name>
    <dbReference type="NCBI Taxonomy" id="103621"/>
    <lineage>
        <taxon>Bacteria</taxon>
        <taxon>Bacillati</taxon>
        <taxon>Actinomycetota</taxon>
        <taxon>Actinomycetes</taxon>
        <taxon>Actinomycetales</taxon>
        <taxon>Actinomycetaceae</taxon>
        <taxon>Actinomyces</taxon>
    </lineage>
</organism>
<name>A0A2I1KQU6_9ACTO</name>
<dbReference type="GeneID" id="81709236"/>
<evidence type="ECO:0000256" key="1">
    <source>
        <dbReference type="ARBA" id="ARBA00010552"/>
    </source>
</evidence>
<dbReference type="PROSITE" id="PS01094">
    <property type="entry name" value="UPF0076"/>
    <property type="match status" value="1"/>
</dbReference>